<organism evidence="11">
    <name type="scientific">Desulfatirhabdium butyrativorans</name>
    <dbReference type="NCBI Taxonomy" id="340467"/>
    <lineage>
        <taxon>Bacteria</taxon>
        <taxon>Pseudomonadati</taxon>
        <taxon>Thermodesulfobacteriota</taxon>
        <taxon>Desulfobacteria</taxon>
        <taxon>Desulfobacterales</taxon>
        <taxon>Desulfatirhabdiaceae</taxon>
        <taxon>Desulfatirhabdium</taxon>
    </lineage>
</organism>
<comment type="similarity">
    <text evidence="9">Belongs to the glycosyltransferase group 1 family.</text>
</comment>
<accession>A0A7C4RUK3</accession>
<evidence type="ECO:0000256" key="1">
    <source>
        <dbReference type="ARBA" id="ARBA00004713"/>
    </source>
</evidence>
<dbReference type="EMBL" id="DSUH01000374">
    <property type="protein sequence ID" value="HGU34387.1"/>
    <property type="molecule type" value="Genomic_DNA"/>
</dbReference>
<comment type="caution">
    <text evidence="11">The sequence shown here is derived from an EMBL/GenBank/DDBJ whole genome shotgun (WGS) entry which is preliminary data.</text>
</comment>
<evidence type="ECO:0000256" key="5">
    <source>
        <dbReference type="ARBA" id="ARBA00031445"/>
    </source>
</evidence>
<keyword evidence="9" id="KW-0448">Lipopolysaccharide biosynthesis</keyword>
<dbReference type="InterPro" id="IPR039901">
    <property type="entry name" value="Kdotransferase"/>
</dbReference>
<name>A0A7C4RUK3_9BACT</name>
<evidence type="ECO:0000259" key="10">
    <source>
        <dbReference type="Pfam" id="PF04413"/>
    </source>
</evidence>
<dbReference type="GO" id="GO:0009245">
    <property type="term" value="P:lipid A biosynthetic process"/>
    <property type="evidence" value="ECO:0007669"/>
    <property type="project" value="TreeGrafter"/>
</dbReference>
<evidence type="ECO:0000256" key="3">
    <source>
        <dbReference type="ARBA" id="ARBA00019077"/>
    </source>
</evidence>
<evidence type="ECO:0000256" key="2">
    <source>
        <dbReference type="ARBA" id="ARBA00012621"/>
    </source>
</evidence>
<feature type="domain" description="3-deoxy-D-manno-octulosonic-acid transferase N-terminal" evidence="10">
    <location>
        <begin position="36"/>
        <end position="216"/>
    </location>
</feature>
<evidence type="ECO:0000256" key="8">
    <source>
        <dbReference type="PIRSR" id="PIRSR639901-2"/>
    </source>
</evidence>
<feature type="site" description="Transition state stabilizer" evidence="8">
    <location>
        <position position="214"/>
    </location>
</feature>
<evidence type="ECO:0000313" key="11">
    <source>
        <dbReference type="EMBL" id="HGU34387.1"/>
    </source>
</evidence>
<dbReference type="Gene3D" id="3.40.50.11720">
    <property type="entry name" value="3-Deoxy-D-manno-octulosonic-acid transferase, N-terminal domain"/>
    <property type="match status" value="1"/>
</dbReference>
<gene>
    <name evidence="11" type="ORF">ENS29_16305</name>
</gene>
<proteinExistence type="inferred from homology"/>
<dbReference type="EC" id="2.4.99.12" evidence="2 9"/>
<protein>
    <recommendedName>
        <fullName evidence="3 9">3-deoxy-D-manno-octulosonic acid transferase</fullName>
        <shortName evidence="9">Kdo transferase</shortName>
        <ecNumber evidence="2 9">2.4.99.12</ecNumber>
    </recommendedName>
    <alternativeName>
        <fullName evidence="5 9">Lipid IV(A) 3-deoxy-D-manno-octulosonic acid transferase</fullName>
    </alternativeName>
</protein>
<dbReference type="GO" id="GO:0009244">
    <property type="term" value="P:lipopolysaccharide core region biosynthetic process"/>
    <property type="evidence" value="ECO:0007669"/>
    <property type="project" value="UniProtKB-UniRule"/>
</dbReference>
<comment type="subcellular location">
    <subcellularLocation>
        <location evidence="9">Cell membrane</location>
    </subcellularLocation>
</comment>
<dbReference type="SUPFAM" id="SSF53756">
    <property type="entry name" value="UDP-Glycosyltransferase/glycogen phosphorylase"/>
    <property type="match status" value="1"/>
</dbReference>
<dbReference type="UniPathway" id="UPA00958"/>
<dbReference type="AlphaFoldDB" id="A0A7C4RUK3"/>
<feature type="site" description="Transition state stabilizer" evidence="8">
    <location>
        <position position="136"/>
    </location>
</feature>
<dbReference type="InterPro" id="IPR038107">
    <property type="entry name" value="Glycos_transf_N_sf"/>
</dbReference>
<evidence type="ECO:0000256" key="6">
    <source>
        <dbReference type="ARBA" id="ARBA00049183"/>
    </source>
</evidence>
<dbReference type="PANTHER" id="PTHR42755:SF1">
    <property type="entry name" value="3-DEOXY-D-MANNO-OCTULOSONIC ACID TRANSFERASE, MITOCHONDRIAL-RELATED"/>
    <property type="match status" value="1"/>
</dbReference>
<reference evidence="11" key="1">
    <citation type="journal article" date="2020" name="mSystems">
        <title>Genome- and Community-Level Interaction Insights into Carbon Utilization and Element Cycling Functions of Hydrothermarchaeota in Hydrothermal Sediment.</title>
        <authorList>
            <person name="Zhou Z."/>
            <person name="Liu Y."/>
            <person name="Xu W."/>
            <person name="Pan J."/>
            <person name="Luo Z.H."/>
            <person name="Li M."/>
        </authorList>
    </citation>
    <scope>NUCLEOTIDE SEQUENCE [LARGE SCALE GENOMIC DNA]</scope>
    <source>
        <strain evidence="11">SpSt-477</strain>
    </source>
</reference>
<evidence type="ECO:0000256" key="7">
    <source>
        <dbReference type="PIRSR" id="PIRSR639901-1"/>
    </source>
</evidence>
<dbReference type="PANTHER" id="PTHR42755">
    <property type="entry name" value="3-DEOXY-MANNO-OCTULOSONATE CYTIDYLYLTRANSFERASE"/>
    <property type="match status" value="1"/>
</dbReference>
<evidence type="ECO:0000256" key="4">
    <source>
        <dbReference type="ARBA" id="ARBA00022679"/>
    </source>
</evidence>
<dbReference type="GO" id="GO:0043842">
    <property type="term" value="F:Kdo transferase activity"/>
    <property type="evidence" value="ECO:0007669"/>
    <property type="project" value="UniProtKB-EC"/>
</dbReference>
<keyword evidence="9" id="KW-0472">Membrane</keyword>
<sequence>MGSWYTIYRWGSFGLFATGCLPWIAHSLIGTSSRKQLPDRLGRYPFRRSFPSGPLIWMHAASMGEMAVAESIVAALKRLDPDIHIVLSAMTPHGLRHGADRMPQQGVSLFQAPLDVVPFVATALDRIRPDLLVFLETELWPNWIVEASKRGIPIALLNGRISARSIGRYHRIRPLMADILSRIDWFSMIHATDADRIASLGAPGNRIVVNGNAKYDRLCDRADRSKLPDMRAASGIVDGSPVFLAGSLRGNEPVMLIDTYRRLKNRIPELRMILAPRHLRRIPQIVSVLNDRRIRFVRKTFLDKRQLDPTVPWEVLLLDTMGDLFDAYGLADVVFCGGSFVPTGGQNVMEPAAWAKPVLYGPHMEDFLDAKQLLENAGGGLTVVDEHALHYHALRLLLFPDEARQMGLCGRSALQQHQGASERHAAGLMAILACTTKGDAHAGAAACSR</sequence>
<comment type="pathway">
    <text evidence="1 9">Bacterial outer membrane biogenesis; LPS core biosynthesis.</text>
</comment>
<dbReference type="Gene3D" id="3.40.50.2000">
    <property type="entry name" value="Glycogen Phosphorylase B"/>
    <property type="match status" value="1"/>
</dbReference>
<feature type="active site" description="Proton acceptor" evidence="7">
    <location>
        <position position="65"/>
    </location>
</feature>
<comment type="catalytic activity">
    <reaction evidence="6 9">
        <text>lipid IVA (E. coli) + CMP-3-deoxy-beta-D-manno-octulosonate = alpha-Kdo-(2-&gt;6)-lipid IVA (E. coli) + CMP + H(+)</text>
        <dbReference type="Rhea" id="RHEA:28066"/>
        <dbReference type="ChEBI" id="CHEBI:15378"/>
        <dbReference type="ChEBI" id="CHEBI:58603"/>
        <dbReference type="ChEBI" id="CHEBI:60364"/>
        <dbReference type="ChEBI" id="CHEBI:60377"/>
        <dbReference type="ChEBI" id="CHEBI:85987"/>
        <dbReference type="EC" id="2.4.99.12"/>
    </reaction>
</comment>
<dbReference type="Pfam" id="PF04413">
    <property type="entry name" value="Glycos_transf_N"/>
    <property type="match status" value="1"/>
</dbReference>
<dbReference type="GO" id="GO:0005886">
    <property type="term" value="C:plasma membrane"/>
    <property type="evidence" value="ECO:0007669"/>
    <property type="project" value="UniProtKB-SubCell"/>
</dbReference>
<comment type="function">
    <text evidence="9">Involved in lipopolysaccharide (LPS) biosynthesis. Catalyzes the transfer of 3-deoxy-D-manno-octulosonate (Kdo) residue(s) from CMP-Kdo to lipid IV(A), the tetraacyldisaccharide-1,4'-bisphosphate precursor of lipid A.</text>
</comment>
<keyword evidence="4 9" id="KW-0808">Transferase</keyword>
<keyword evidence="9" id="KW-1003">Cell membrane</keyword>
<evidence type="ECO:0000256" key="9">
    <source>
        <dbReference type="RuleBase" id="RU365103"/>
    </source>
</evidence>
<dbReference type="InterPro" id="IPR007507">
    <property type="entry name" value="Glycos_transf_N"/>
</dbReference>